<accession>A0A9P4K3F8</accession>
<keyword evidence="2" id="KW-1185">Reference proteome</keyword>
<organism evidence="1 2">
    <name type="scientific">Lojkania enalia</name>
    <dbReference type="NCBI Taxonomy" id="147567"/>
    <lineage>
        <taxon>Eukaryota</taxon>
        <taxon>Fungi</taxon>
        <taxon>Dikarya</taxon>
        <taxon>Ascomycota</taxon>
        <taxon>Pezizomycotina</taxon>
        <taxon>Dothideomycetes</taxon>
        <taxon>Pleosporomycetidae</taxon>
        <taxon>Pleosporales</taxon>
        <taxon>Pleosporales incertae sedis</taxon>
        <taxon>Lojkania</taxon>
    </lineage>
</organism>
<comment type="caution">
    <text evidence="1">The sequence shown here is derived from an EMBL/GenBank/DDBJ whole genome shotgun (WGS) entry which is preliminary data.</text>
</comment>
<dbReference type="AlphaFoldDB" id="A0A9P4K3F8"/>
<reference evidence="2" key="1">
    <citation type="journal article" date="2020" name="Stud. Mycol.">
        <title>101 Dothideomycetes genomes: A test case for predicting lifestyles and emergence of pathogens.</title>
        <authorList>
            <person name="Haridas S."/>
            <person name="Albert R."/>
            <person name="Binder M."/>
            <person name="Bloem J."/>
            <person name="LaButti K."/>
            <person name="Salamov A."/>
            <person name="Andreopoulos B."/>
            <person name="Baker S."/>
            <person name="Barry K."/>
            <person name="Bills G."/>
            <person name="Bluhm B."/>
            <person name="Cannon C."/>
            <person name="Castanera R."/>
            <person name="Culley D."/>
            <person name="Daum C."/>
            <person name="Ezra D."/>
            <person name="Gonzalez J."/>
            <person name="Henrissat B."/>
            <person name="Kuo A."/>
            <person name="Liang C."/>
            <person name="Lipzen A."/>
            <person name="Lutzoni F."/>
            <person name="Magnuson J."/>
            <person name="Mondo S."/>
            <person name="Nolan M."/>
            <person name="Ohm R."/>
            <person name="Pangilinan J."/>
            <person name="Park H.-J."/>
            <person name="Ramirez L."/>
            <person name="Alfaro M."/>
            <person name="Sun H."/>
            <person name="Tritt A."/>
            <person name="Yoshinaga Y."/>
            <person name="Zwiers L.-H."/>
            <person name="Turgeon B."/>
            <person name="Goodwin S."/>
            <person name="Spatafora J."/>
            <person name="Crous P."/>
            <person name="Grigoriev I."/>
        </authorList>
    </citation>
    <scope>NUCLEOTIDE SEQUENCE [LARGE SCALE GENOMIC DNA]</scope>
    <source>
        <strain evidence="2">CBS 304.66</strain>
    </source>
</reference>
<sequence length="235" mass="27003">MPLGDITFGVQSYFEGLRLRAQTALLLVLCPNVEDLKIVSRNYHLYKPSCFSSKKVGLFVHDKNHIINNKGRSGDRDHEYLRALTISAPNVARFLDPDWTQNNPWTLKNAHRAAHRLTRVFPSSLEHLTLVVDPETLHFGYRPEVELTHVDSAADALFDADAYRDPSRGTAWCRETWATIWEIAVLDSHFWNLETVELEFHLVETYPRYLNFPLAQVLRSGTKIAIWQADSSEEV</sequence>
<proteinExistence type="predicted"/>
<gene>
    <name evidence="1" type="ORF">CC78DRAFT_619393</name>
</gene>
<dbReference type="Proteomes" id="UP000800093">
    <property type="component" value="Unassembled WGS sequence"/>
</dbReference>
<protein>
    <submittedName>
        <fullName evidence="1">Uncharacterized protein</fullName>
    </submittedName>
</protein>
<evidence type="ECO:0000313" key="2">
    <source>
        <dbReference type="Proteomes" id="UP000800093"/>
    </source>
</evidence>
<evidence type="ECO:0000313" key="1">
    <source>
        <dbReference type="EMBL" id="KAF2261428.1"/>
    </source>
</evidence>
<dbReference type="EMBL" id="ML986657">
    <property type="protein sequence ID" value="KAF2261428.1"/>
    <property type="molecule type" value="Genomic_DNA"/>
</dbReference>
<name>A0A9P4K3F8_9PLEO</name>